<reference evidence="2 3" key="1">
    <citation type="submission" date="2024-06" db="EMBL/GenBank/DDBJ databases">
        <title>Genomic Encyclopedia of Type Strains, Phase IV (KMG-IV): sequencing the most valuable type-strain genomes for metagenomic binning, comparative biology and taxonomic classification.</title>
        <authorList>
            <person name="Goeker M."/>
        </authorList>
    </citation>
    <scope>NUCLEOTIDE SEQUENCE [LARGE SCALE GENOMIC DNA]</scope>
    <source>
        <strain evidence="2 3">DSM 23520</strain>
    </source>
</reference>
<keyword evidence="3" id="KW-1185">Reference proteome</keyword>
<keyword evidence="1" id="KW-0812">Transmembrane</keyword>
<keyword evidence="1" id="KW-0472">Membrane</keyword>
<keyword evidence="1" id="KW-1133">Transmembrane helix</keyword>
<comment type="caution">
    <text evidence="2">The sequence shown here is derived from an EMBL/GenBank/DDBJ whole genome shotgun (WGS) entry which is preliminary data.</text>
</comment>
<dbReference type="Proteomes" id="UP001549167">
    <property type="component" value="Unassembled WGS sequence"/>
</dbReference>
<evidence type="ECO:0000256" key="1">
    <source>
        <dbReference type="SAM" id="Phobius"/>
    </source>
</evidence>
<gene>
    <name evidence="2" type="ORF">ABID56_001544</name>
</gene>
<organism evidence="2 3">
    <name type="scientific">Alkalibacillus flavidus</name>
    <dbReference type="NCBI Taxonomy" id="546021"/>
    <lineage>
        <taxon>Bacteria</taxon>
        <taxon>Bacillati</taxon>
        <taxon>Bacillota</taxon>
        <taxon>Bacilli</taxon>
        <taxon>Bacillales</taxon>
        <taxon>Bacillaceae</taxon>
        <taxon>Alkalibacillus</taxon>
    </lineage>
</organism>
<evidence type="ECO:0000313" key="3">
    <source>
        <dbReference type="Proteomes" id="UP001549167"/>
    </source>
</evidence>
<sequence length="145" mass="17419">MYKIIILIVIAVILLILCTWYLFTYRPIPNIEINQINSGSVYNYEKETSKKITKAQSRRIAEQISKEIPKRPSTSYWNYFEYRTSNNYTHQLELLDQDGDLIYRYQINLEEEARFAVLEEGDVNFWEENPFPLTDFRFKEILDTN</sequence>
<name>A0ABV2KV47_9BACI</name>
<dbReference type="RefSeq" id="WP_354220027.1">
    <property type="nucleotide sequence ID" value="NZ_JBEPMX010000007.1"/>
</dbReference>
<dbReference type="EMBL" id="JBEPMX010000007">
    <property type="protein sequence ID" value="MET3683449.1"/>
    <property type="molecule type" value="Genomic_DNA"/>
</dbReference>
<evidence type="ECO:0000313" key="2">
    <source>
        <dbReference type="EMBL" id="MET3683449.1"/>
    </source>
</evidence>
<feature type="transmembrane region" description="Helical" evidence="1">
    <location>
        <begin position="5"/>
        <end position="23"/>
    </location>
</feature>
<proteinExistence type="predicted"/>
<protein>
    <submittedName>
        <fullName evidence="2">Broad specificity polyphosphatase/5'/3'-nucleotidase SurE</fullName>
    </submittedName>
</protein>
<accession>A0ABV2KV47</accession>